<reference evidence="1" key="1">
    <citation type="submission" date="2017-07" db="EMBL/GenBank/DDBJ databases">
        <title>Taro Niue Genome Assembly and Annotation.</title>
        <authorList>
            <person name="Atibalentja N."/>
            <person name="Keating K."/>
            <person name="Fields C.J."/>
        </authorList>
    </citation>
    <scope>NUCLEOTIDE SEQUENCE</scope>
    <source>
        <strain evidence="1">Niue_2</strain>
        <tissue evidence="1">Leaf</tissue>
    </source>
</reference>
<proteinExistence type="predicted"/>
<accession>A0A843U4R7</accession>
<gene>
    <name evidence="1" type="ORF">Taro_008882</name>
</gene>
<dbReference type="EMBL" id="NMUH01000301">
    <property type="protein sequence ID" value="MQL76483.1"/>
    <property type="molecule type" value="Genomic_DNA"/>
</dbReference>
<dbReference type="AlphaFoldDB" id="A0A843U4R7"/>
<evidence type="ECO:0000313" key="1">
    <source>
        <dbReference type="EMBL" id="MQL76483.1"/>
    </source>
</evidence>
<evidence type="ECO:0000313" key="2">
    <source>
        <dbReference type="Proteomes" id="UP000652761"/>
    </source>
</evidence>
<organism evidence="1 2">
    <name type="scientific">Colocasia esculenta</name>
    <name type="common">Wild taro</name>
    <name type="synonym">Arum esculentum</name>
    <dbReference type="NCBI Taxonomy" id="4460"/>
    <lineage>
        <taxon>Eukaryota</taxon>
        <taxon>Viridiplantae</taxon>
        <taxon>Streptophyta</taxon>
        <taxon>Embryophyta</taxon>
        <taxon>Tracheophyta</taxon>
        <taxon>Spermatophyta</taxon>
        <taxon>Magnoliopsida</taxon>
        <taxon>Liliopsida</taxon>
        <taxon>Araceae</taxon>
        <taxon>Aroideae</taxon>
        <taxon>Colocasieae</taxon>
        <taxon>Colocasia</taxon>
    </lineage>
</organism>
<comment type="caution">
    <text evidence="1">The sequence shown here is derived from an EMBL/GenBank/DDBJ whole genome shotgun (WGS) entry which is preliminary data.</text>
</comment>
<name>A0A843U4R7_COLES</name>
<dbReference type="Proteomes" id="UP000652761">
    <property type="component" value="Unassembled WGS sequence"/>
</dbReference>
<keyword evidence="2" id="KW-1185">Reference proteome</keyword>
<sequence>MASRFRLVFFAVRAGFGVTRHRWGCRSVWAPLRVAGVSRWFLGLVLQSFDACQSGRHVSTACRVVAAPVGGAFSSRSVDPSR</sequence>
<protein>
    <submittedName>
        <fullName evidence="1">Uncharacterized protein</fullName>
    </submittedName>
</protein>